<evidence type="ECO:0000256" key="1">
    <source>
        <dbReference type="SAM" id="MobiDB-lite"/>
    </source>
</evidence>
<comment type="caution">
    <text evidence="2">The sequence shown here is derived from an EMBL/GenBank/DDBJ whole genome shotgun (WGS) entry which is preliminary data.</text>
</comment>
<name>A0AA40BLR5_9PEZI</name>
<organism evidence="2 3">
    <name type="scientific">Apiosordaria backusii</name>
    <dbReference type="NCBI Taxonomy" id="314023"/>
    <lineage>
        <taxon>Eukaryota</taxon>
        <taxon>Fungi</taxon>
        <taxon>Dikarya</taxon>
        <taxon>Ascomycota</taxon>
        <taxon>Pezizomycotina</taxon>
        <taxon>Sordariomycetes</taxon>
        <taxon>Sordariomycetidae</taxon>
        <taxon>Sordariales</taxon>
        <taxon>Lasiosphaeriaceae</taxon>
        <taxon>Apiosordaria</taxon>
    </lineage>
</organism>
<dbReference type="EMBL" id="JAUKTV010000006">
    <property type="protein sequence ID" value="KAK0736561.1"/>
    <property type="molecule type" value="Genomic_DNA"/>
</dbReference>
<feature type="region of interest" description="Disordered" evidence="1">
    <location>
        <begin position="115"/>
        <end position="153"/>
    </location>
</feature>
<evidence type="ECO:0000313" key="3">
    <source>
        <dbReference type="Proteomes" id="UP001172159"/>
    </source>
</evidence>
<gene>
    <name evidence="2" type="ORF">B0T21DRAFT_441125</name>
</gene>
<sequence length="266" mass="31210">MDCWAASLRVLLKILWSRPDSQQPSLLAVTLKQPSLLALLRWQARRAFREAQVWFFLSVLSLLINQSVPEKITYKKRAKDETTKSRKQLHRQVTSPIYQAALRYYPATKIYPNVQPPRTSIEDLHREPPSRTAVENRENLHRQPPPRTAARTIKNPYREPPLRTARISADNLYREPLPTTNREPPPRTPIHRLLAPITCTDNLHRERQDHTETPHRGTPKRRCYIRIQEVEHVRQGAVKPCIALHRNESMGRVQKKDYWPRWSSSV</sequence>
<feature type="compositionally biased region" description="Basic and acidic residues" evidence="1">
    <location>
        <begin position="120"/>
        <end position="141"/>
    </location>
</feature>
<accession>A0AA40BLR5</accession>
<dbReference type="AlphaFoldDB" id="A0AA40BLR5"/>
<proteinExistence type="predicted"/>
<reference evidence="2" key="1">
    <citation type="submission" date="2023-06" db="EMBL/GenBank/DDBJ databases">
        <title>Genome-scale phylogeny and comparative genomics of the fungal order Sordariales.</title>
        <authorList>
            <consortium name="Lawrence Berkeley National Laboratory"/>
            <person name="Hensen N."/>
            <person name="Bonometti L."/>
            <person name="Westerberg I."/>
            <person name="Brannstrom I.O."/>
            <person name="Guillou S."/>
            <person name="Cros-Aarteil S."/>
            <person name="Calhoun S."/>
            <person name="Haridas S."/>
            <person name="Kuo A."/>
            <person name="Mondo S."/>
            <person name="Pangilinan J."/>
            <person name="Riley R."/>
            <person name="Labutti K."/>
            <person name="Andreopoulos B."/>
            <person name="Lipzen A."/>
            <person name="Chen C."/>
            <person name="Yanf M."/>
            <person name="Daum C."/>
            <person name="Ng V."/>
            <person name="Clum A."/>
            <person name="Steindorff A."/>
            <person name="Ohm R."/>
            <person name="Martin F."/>
            <person name="Silar P."/>
            <person name="Natvig D."/>
            <person name="Lalanne C."/>
            <person name="Gautier V."/>
            <person name="Ament-Velasquez S.L."/>
            <person name="Kruys A."/>
            <person name="Hutchinson M.I."/>
            <person name="Powell A.J."/>
            <person name="Barry K."/>
            <person name="Miller A.N."/>
            <person name="Grigoriev I.V."/>
            <person name="Debuchy R."/>
            <person name="Gladieux P."/>
            <person name="Thoren M.H."/>
            <person name="Johannesson H."/>
        </authorList>
    </citation>
    <scope>NUCLEOTIDE SEQUENCE</scope>
    <source>
        <strain evidence="2">CBS 540.89</strain>
    </source>
</reference>
<dbReference type="Proteomes" id="UP001172159">
    <property type="component" value="Unassembled WGS sequence"/>
</dbReference>
<evidence type="ECO:0000313" key="2">
    <source>
        <dbReference type="EMBL" id="KAK0736561.1"/>
    </source>
</evidence>
<protein>
    <submittedName>
        <fullName evidence="2">Uncharacterized protein</fullName>
    </submittedName>
</protein>
<keyword evidence="3" id="KW-1185">Reference proteome</keyword>